<protein>
    <recommendedName>
        <fullName evidence="12">EscV/YscV/HrcV family type III secretion system export apparatus protein</fullName>
    </recommendedName>
</protein>
<dbReference type="InterPro" id="IPR042196">
    <property type="entry name" value="FHIPEP_4"/>
</dbReference>
<comment type="caution">
    <text evidence="10">The sequence shown here is derived from an EMBL/GenBank/DDBJ whole genome shotgun (WGS) entry which is preliminary data.</text>
</comment>
<keyword evidence="5" id="KW-0997">Cell inner membrane</keyword>
<dbReference type="GO" id="GO:0005886">
    <property type="term" value="C:plasma membrane"/>
    <property type="evidence" value="ECO:0007669"/>
    <property type="project" value="UniProtKB-SubCell"/>
</dbReference>
<evidence type="ECO:0000256" key="4">
    <source>
        <dbReference type="ARBA" id="ARBA00022475"/>
    </source>
</evidence>
<dbReference type="Proteomes" id="UP000075636">
    <property type="component" value="Unassembled WGS sequence"/>
</dbReference>
<dbReference type="InterPro" id="IPR025505">
    <property type="entry name" value="FHIPEP_CS"/>
</dbReference>
<evidence type="ECO:0000256" key="7">
    <source>
        <dbReference type="ARBA" id="ARBA00022989"/>
    </source>
</evidence>
<evidence type="ECO:0000256" key="3">
    <source>
        <dbReference type="ARBA" id="ARBA00022448"/>
    </source>
</evidence>
<evidence type="ECO:0000313" key="10">
    <source>
        <dbReference type="EMBL" id="KXV47485.1"/>
    </source>
</evidence>
<dbReference type="PATRIC" id="fig|318683.6.peg.1438"/>
<dbReference type="Gene3D" id="1.10.8.540">
    <property type="entry name" value="FHIPEP family, domain 3"/>
    <property type="match status" value="1"/>
</dbReference>
<sequence length="713" mass="77320">MKHLTPFFRVMSQRQDLALVLVLVLTIGMLIMPLPAAFADVLIGCNLSLSVLLLMVAVYLRSPLDLTALPGMILVSTVFRLALEVTVTRLILTTADAGAIVETFGEFVIGGNIVVGLVVFAIVTTVQFIVVTKGTERVAEVGARFTLDAMPGKQMSIDSDLRSGDIDAIEARRRRTELASESALHGAMDGALKFVKGDAIAGLIIIVVNLVGGIGIGVAQHGMAIGQAMQTYTLLTVGDALISQIPALLLSITAAVVVTRVGGHGMDLGRDMATQLTANSSALRVASVVLLAMGLIPGFPKPVFLILAAIFFCGSRPDWKGLTNRVFRRSAEPHPGAQDDVFSAASPAGQASTTLQENFTPLMAITLSQKLNATLDQGRLTRLLARVSMEIGNDLGFQFPPPTLRQHDGSGELRFSIDLEDVPIEEHELRRDFLLLHDDPVHLDLAGIEGEEGVALLTNDPSLWVPSVSEGRLRAAGIGFYDHAGIIAFRFRAALRRHAGRFLGLQETRQIVQRVEAQYADLTREATKLVPVQRLAEVLRRLVEEDVSLRNMRLILETLVEWGETENKVPMLAEHVRNALSRQICHRYATNHRAIPAIVLSQATDQLLRQSVRETPAGSFLALEVDASQKLLEAVRERLANAPGKSGAEAETTKPIIVCSVDTRRFVRGFLIRNGFDNPVLSYQDLADEFPVHPIASIGTDVFGADAVIARQQ</sequence>
<feature type="transmembrane region" description="Helical" evidence="9">
    <location>
        <begin position="199"/>
        <end position="220"/>
    </location>
</feature>
<keyword evidence="8 9" id="KW-0472">Membrane</keyword>
<dbReference type="PANTHER" id="PTHR30161">
    <property type="entry name" value="FLAGELLAR EXPORT PROTEIN, MEMBRANE FLHA SUBUNIT-RELATED"/>
    <property type="match status" value="1"/>
</dbReference>
<dbReference type="PIRSF" id="PIRSF005419">
    <property type="entry name" value="FlhA"/>
    <property type="match status" value="1"/>
</dbReference>
<dbReference type="InterPro" id="IPR042194">
    <property type="entry name" value="FHIPEP_1"/>
</dbReference>
<evidence type="ECO:0000256" key="8">
    <source>
        <dbReference type="ARBA" id="ARBA00023136"/>
    </source>
</evidence>
<comment type="subcellular location">
    <subcellularLocation>
        <location evidence="1">Cell inner membrane</location>
        <topology evidence="1">Multi-pass membrane protein</topology>
    </subcellularLocation>
</comment>
<dbReference type="AlphaFoldDB" id="A0A149THR9"/>
<dbReference type="InterPro" id="IPR006302">
    <property type="entry name" value="T3SS_HrcV"/>
</dbReference>
<feature type="transmembrane region" description="Helical" evidence="9">
    <location>
        <begin position="72"/>
        <end position="92"/>
    </location>
</feature>
<feature type="transmembrane region" description="Helical" evidence="9">
    <location>
        <begin position="41"/>
        <end position="60"/>
    </location>
</feature>
<comment type="similarity">
    <text evidence="2">Belongs to the FHIPEP (flagella/HR/invasion proteins export pore) family.</text>
</comment>
<evidence type="ECO:0000256" key="5">
    <source>
        <dbReference type="ARBA" id="ARBA00022519"/>
    </source>
</evidence>
<dbReference type="STRING" id="318683.A0U94_10185"/>
<gene>
    <name evidence="10" type="ORF">AD945_10690</name>
</gene>
<keyword evidence="4" id="KW-1003">Cell membrane</keyword>
<dbReference type="GO" id="GO:0009306">
    <property type="term" value="P:protein secretion"/>
    <property type="evidence" value="ECO:0007669"/>
    <property type="project" value="InterPro"/>
</dbReference>
<dbReference type="InterPro" id="IPR001712">
    <property type="entry name" value="T3SS_FHIPEP"/>
</dbReference>
<organism evidence="10 11">
    <name type="scientific">Gluconobacter albidus</name>
    <dbReference type="NCBI Taxonomy" id="318683"/>
    <lineage>
        <taxon>Bacteria</taxon>
        <taxon>Pseudomonadati</taxon>
        <taxon>Pseudomonadota</taxon>
        <taxon>Alphaproteobacteria</taxon>
        <taxon>Acetobacterales</taxon>
        <taxon>Acetobacteraceae</taxon>
        <taxon>Gluconobacter</taxon>
    </lineage>
</organism>
<evidence type="ECO:0000256" key="9">
    <source>
        <dbReference type="SAM" id="Phobius"/>
    </source>
</evidence>
<dbReference type="PRINTS" id="PR00949">
    <property type="entry name" value="TYPE3IMAPROT"/>
</dbReference>
<dbReference type="InterPro" id="IPR042193">
    <property type="entry name" value="FHIPEP_3"/>
</dbReference>
<proteinExistence type="inferred from homology"/>
<feature type="transmembrane region" description="Helical" evidence="9">
    <location>
        <begin position="240"/>
        <end position="261"/>
    </location>
</feature>
<dbReference type="PANTHER" id="PTHR30161:SF2">
    <property type="entry name" value="INVASION PROTEIN INVA"/>
    <property type="match status" value="1"/>
</dbReference>
<keyword evidence="7 9" id="KW-1133">Transmembrane helix</keyword>
<feature type="transmembrane region" description="Helical" evidence="9">
    <location>
        <begin position="282"/>
        <end position="312"/>
    </location>
</feature>
<evidence type="ECO:0000256" key="2">
    <source>
        <dbReference type="ARBA" id="ARBA00008835"/>
    </source>
</evidence>
<evidence type="ECO:0000256" key="1">
    <source>
        <dbReference type="ARBA" id="ARBA00004429"/>
    </source>
</evidence>
<dbReference type="Pfam" id="PF00771">
    <property type="entry name" value="FHIPEP"/>
    <property type="match status" value="1"/>
</dbReference>
<evidence type="ECO:0000313" key="11">
    <source>
        <dbReference type="Proteomes" id="UP000075636"/>
    </source>
</evidence>
<evidence type="ECO:0000256" key="6">
    <source>
        <dbReference type="ARBA" id="ARBA00022692"/>
    </source>
</evidence>
<dbReference type="OrthoDB" id="9759185at2"/>
<dbReference type="Gene3D" id="3.40.30.60">
    <property type="entry name" value="FHIPEP family, domain 1"/>
    <property type="match status" value="1"/>
</dbReference>
<dbReference type="RefSeq" id="WP_062108699.1">
    <property type="nucleotide sequence ID" value="NZ_LHZR01000109.1"/>
</dbReference>
<dbReference type="NCBIfam" id="TIGR01399">
    <property type="entry name" value="hrcV"/>
    <property type="match status" value="1"/>
</dbReference>
<keyword evidence="6 9" id="KW-0812">Transmembrane</keyword>
<reference evidence="10 11" key="1">
    <citation type="submission" date="2015-06" db="EMBL/GenBank/DDBJ databases">
        <title>Improved classification and identification of acetic acid bacteria using matrix-assisted laser desorption/ionization time-of-flight mass spectrometry; Gluconobacter nephelii and Gluconobacter uchimurae are later heterotypic synonyms of Gluconobacter japonicus and Gluconobacter oxydans, respectively.</title>
        <authorList>
            <person name="Li L."/>
            <person name="Cleenwerck I."/>
            <person name="De Vuyst L."/>
            <person name="Vandamme P."/>
        </authorList>
    </citation>
    <scope>NUCLEOTIDE SEQUENCE [LARGE SCALE GENOMIC DNA]</scope>
    <source>
        <strain evidence="10 11">LMG 1768</strain>
    </source>
</reference>
<accession>A0A149THR9</accession>
<dbReference type="Gene3D" id="3.40.50.12790">
    <property type="entry name" value="FHIPEP family, domain 4"/>
    <property type="match status" value="1"/>
</dbReference>
<name>A0A149THR9_9PROT</name>
<dbReference type="EMBL" id="LHZR01000109">
    <property type="protein sequence ID" value="KXV47485.1"/>
    <property type="molecule type" value="Genomic_DNA"/>
</dbReference>
<feature type="transmembrane region" description="Helical" evidence="9">
    <location>
        <begin position="107"/>
        <end position="130"/>
    </location>
</feature>
<evidence type="ECO:0008006" key="12">
    <source>
        <dbReference type="Google" id="ProtNLM"/>
    </source>
</evidence>
<feature type="transmembrane region" description="Helical" evidence="9">
    <location>
        <begin position="17"/>
        <end position="35"/>
    </location>
</feature>
<dbReference type="PROSITE" id="PS00994">
    <property type="entry name" value="FHIPEP"/>
    <property type="match status" value="1"/>
</dbReference>
<keyword evidence="3" id="KW-0813">Transport</keyword>